<protein>
    <recommendedName>
        <fullName evidence="1">DNA polymerase III beta sliding clamp N-terminal domain-containing protein</fullName>
    </recommendedName>
</protein>
<dbReference type="InterPro" id="IPR022634">
    <property type="entry name" value="DNA_polIII_beta_N"/>
</dbReference>
<proteinExistence type="predicted"/>
<dbReference type="AlphaFoldDB" id="A0A5J6SS40"/>
<accession>A0A5J6SS40</accession>
<dbReference type="GO" id="GO:0003887">
    <property type="term" value="F:DNA-directed DNA polymerase activity"/>
    <property type="evidence" value="ECO:0007669"/>
    <property type="project" value="InterPro"/>
</dbReference>
<organism evidence="2 3">
    <name type="scientific">Psychrobacillus glaciei</name>
    <dbReference type="NCBI Taxonomy" id="2283160"/>
    <lineage>
        <taxon>Bacteria</taxon>
        <taxon>Bacillati</taxon>
        <taxon>Bacillota</taxon>
        <taxon>Bacilli</taxon>
        <taxon>Bacillales</taxon>
        <taxon>Bacillaceae</taxon>
        <taxon>Psychrobacillus</taxon>
    </lineage>
</organism>
<dbReference type="KEGG" id="psyo:PB01_17105"/>
<evidence type="ECO:0000259" key="1">
    <source>
        <dbReference type="Pfam" id="PF00712"/>
    </source>
</evidence>
<evidence type="ECO:0000313" key="2">
    <source>
        <dbReference type="EMBL" id="QFG00383.1"/>
    </source>
</evidence>
<sequence>MILNSCIFKERGFLWKSFIIQHEYFNKAISDVMRIISNKNIIPILSGIKINAFDNKIELIDSNSKIIVIR</sequence>
<dbReference type="SUPFAM" id="SSF55979">
    <property type="entry name" value="DNA clamp"/>
    <property type="match status" value="1"/>
</dbReference>
<dbReference type="OrthoDB" id="8421503at2"/>
<name>A0A5J6SS40_9BACI</name>
<gene>
    <name evidence="2" type="ORF">PB01_17105</name>
</gene>
<dbReference type="EMBL" id="CP031223">
    <property type="protein sequence ID" value="QFG00383.1"/>
    <property type="molecule type" value="Genomic_DNA"/>
</dbReference>
<dbReference type="GO" id="GO:0006260">
    <property type="term" value="P:DNA replication"/>
    <property type="evidence" value="ECO:0007669"/>
    <property type="project" value="InterPro"/>
</dbReference>
<dbReference type="GO" id="GO:0009360">
    <property type="term" value="C:DNA polymerase III complex"/>
    <property type="evidence" value="ECO:0007669"/>
    <property type="project" value="InterPro"/>
</dbReference>
<dbReference type="GO" id="GO:0008408">
    <property type="term" value="F:3'-5' exonuclease activity"/>
    <property type="evidence" value="ECO:0007669"/>
    <property type="project" value="InterPro"/>
</dbReference>
<feature type="domain" description="DNA polymerase III beta sliding clamp N-terminal" evidence="1">
    <location>
        <begin position="17"/>
        <end position="66"/>
    </location>
</feature>
<evidence type="ECO:0000313" key="3">
    <source>
        <dbReference type="Proteomes" id="UP000325517"/>
    </source>
</evidence>
<reference evidence="2 3" key="1">
    <citation type="submission" date="2018-07" db="EMBL/GenBank/DDBJ databases">
        <title>Complete genome sequence of Psychrobacillus sp. PB01, isolated from iceberg, and comparative genome analysis of Psychrobacillus strains.</title>
        <authorList>
            <person name="Lee P.C."/>
        </authorList>
    </citation>
    <scope>NUCLEOTIDE SEQUENCE [LARGE SCALE GENOMIC DNA]</scope>
    <source>
        <strain evidence="2 3">PB01</strain>
    </source>
</reference>
<dbReference type="Proteomes" id="UP000325517">
    <property type="component" value="Chromosome"/>
</dbReference>
<dbReference type="Pfam" id="PF00712">
    <property type="entry name" value="DNA_pol3_beta"/>
    <property type="match status" value="1"/>
</dbReference>
<dbReference type="InterPro" id="IPR046938">
    <property type="entry name" value="DNA_clamp_sf"/>
</dbReference>
<dbReference type="GO" id="GO:0003677">
    <property type="term" value="F:DNA binding"/>
    <property type="evidence" value="ECO:0007669"/>
    <property type="project" value="InterPro"/>
</dbReference>
<keyword evidence="3" id="KW-1185">Reference proteome</keyword>
<dbReference type="Gene3D" id="3.10.150.10">
    <property type="entry name" value="DNA Polymerase III, subunit A, domain 2"/>
    <property type="match status" value="1"/>
</dbReference>